<keyword evidence="1" id="KW-0472">Membrane</keyword>
<dbReference type="EMBL" id="CAFBLU010000002">
    <property type="protein sequence ID" value="CAB4862255.1"/>
    <property type="molecule type" value="Genomic_DNA"/>
</dbReference>
<feature type="transmembrane region" description="Helical" evidence="1">
    <location>
        <begin position="57"/>
        <end position="77"/>
    </location>
</feature>
<proteinExistence type="predicted"/>
<evidence type="ECO:0000313" key="2">
    <source>
        <dbReference type="EMBL" id="CAB4862255.1"/>
    </source>
</evidence>
<keyword evidence="1" id="KW-0812">Transmembrane</keyword>
<evidence type="ECO:0000256" key="1">
    <source>
        <dbReference type="SAM" id="Phobius"/>
    </source>
</evidence>
<name>A0A6J7CZI5_9ZZZZ</name>
<keyword evidence="1" id="KW-1133">Transmembrane helix</keyword>
<feature type="transmembrane region" description="Helical" evidence="1">
    <location>
        <begin position="231"/>
        <end position="249"/>
    </location>
</feature>
<organism evidence="2">
    <name type="scientific">freshwater metagenome</name>
    <dbReference type="NCBI Taxonomy" id="449393"/>
    <lineage>
        <taxon>unclassified sequences</taxon>
        <taxon>metagenomes</taxon>
        <taxon>ecological metagenomes</taxon>
    </lineage>
</organism>
<feature type="transmembrane region" description="Helical" evidence="1">
    <location>
        <begin position="255"/>
        <end position="275"/>
    </location>
</feature>
<accession>A0A6J7CZI5</accession>
<reference evidence="2" key="1">
    <citation type="submission" date="2020-05" db="EMBL/GenBank/DDBJ databases">
        <authorList>
            <person name="Chiriac C."/>
            <person name="Salcher M."/>
            <person name="Ghai R."/>
            <person name="Kavagutti S V."/>
        </authorList>
    </citation>
    <scope>NUCLEOTIDE SEQUENCE</scope>
</reference>
<protein>
    <submittedName>
        <fullName evidence="2">Unannotated protein</fullName>
    </submittedName>
</protein>
<dbReference type="AlphaFoldDB" id="A0A6J7CZI5"/>
<sequence length="279" mass="29888">MRSLRRDPGHLPELIVLHAQRSLARGAKEWAERAVGDESRSALRAGRAARAAARMDGLASGTPFLIALVPGYVAALWEQARLALRLAAMSGRDPASMETAAELLVLRNVHPDATTALSALREAAAGERESLGKGVRGRASVLWELGRRILLFAAFLDAPEHERSVFFQVLSFIAAGLVWILTCIFPLTFMALMAWSCETATRRLDAAARDAWLPELPDPGRESPAQFGRRVAALALVTGLPVLILVHGVTTGNMLVTGVAGVSGLAMALMLSILVSRQT</sequence>
<feature type="transmembrane region" description="Helical" evidence="1">
    <location>
        <begin position="165"/>
        <end position="195"/>
    </location>
</feature>
<gene>
    <name evidence="2" type="ORF">UFOPK3444_00247</name>
</gene>